<proteinExistence type="inferred from homology"/>
<keyword evidence="6" id="KW-1003">Cell membrane</keyword>
<feature type="transmembrane region" description="Helical" evidence="11">
    <location>
        <begin position="15"/>
        <end position="35"/>
    </location>
</feature>
<evidence type="ECO:0000313" key="13">
    <source>
        <dbReference type="EMBL" id="GAA4060948.1"/>
    </source>
</evidence>
<evidence type="ECO:0000256" key="1">
    <source>
        <dbReference type="ARBA" id="ARBA00004651"/>
    </source>
</evidence>
<keyword evidence="14" id="KW-1185">Reference proteome</keyword>
<dbReference type="InterPro" id="IPR051125">
    <property type="entry name" value="ABC-4/HrtB_transporter"/>
</dbReference>
<keyword evidence="9 11" id="KW-0472">Membrane</keyword>
<protein>
    <recommendedName>
        <fullName evidence="4">Putative hemin transport system permease protein HrtB</fullName>
    </recommendedName>
</protein>
<evidence type="ECO:0000256" key="4">
    <source>
        <dbReference type="ARBA" id="ARBA00016962"/>
    </source>
</evidence>
<comment type="subunit">
    <text evidence="3">The complex is composed of two ATP-binding proteins (HrtA), two transmembrane proteins (HrtB) and a solute-binding protein.</text>
</comment>
<evidence type="ECO:0000256" key="7">
    <source>
        <dbReference type="ARBA" id="ARBA00022692"/>
    </source>
</evidence>
<dbReference type="EMBL" id="BAABDL010000023">
    <property type="protein sequence ID" value="GAA4060948.1"/>
    <property type="molecule type" value="Genomic_DNA"/>
</dbReference>
<dbReference type="PANTHER" id="PTHR43738:SF1">
    <property type="entry name" value="HEMIN TRANSPORT SYSTEM PERMEASE PROTEIN HRTB-RELATED"/>
    <property type="match status" value="1"/>
</dbReference>
<comment type="caution">
    <text evidence="13">The sequence shown here is derived from an EMBL/GenBank/DDBJ whole genome shotgun (WGS) entry which is preliminary data.</text>
</comment>
<evidence type="ECO:0000256" key="6">
    <source>
        <dbReference type="ARBA" id="ARBA00022475"/>
    </source>
</evidence>
<evidence type="ECO:0000256" key="8">
    <source>
        <dbReference type="ARBA" id="ARBA00022989"/>
    </source>
</evidence>
<dbReference type="Proteomes" id="UP001501734">
    <property type="component" value="Unassembled WGS sequence"/>
</dbReference>
<evidence type="ECO:0000256" key="2">
    <source>
        <dbReference type="ARBA" id="ARBA00008697"/>
    </source>
</evidence>
<evidence type="ECO:0000256" key="10">
    <source>
        <dbReference type="ARBA" id="ARBA00024973"/>
    </source>
</evidence>
<comment type="function">
    <text evidence="10">Part of the ABC transporter complex hrt involved in hemin import. Responsible for the translocation of the substrate across the membrane.</text>
</comment>
<keyword evidence="5" id="KW-0813">Transport</keyword>
<dbReference type="Pfam" id="PF02687">
    <property type="entry name" value="FtsX"/>
    <property type="match status" value="1"/>
</dbReference>
<sequence>MFLARKELWFSKRRFLLIGFIIVLISWLVFVLSGLGNGLSDLGTAVIRYSDMDLAVFEEEAEFALGKSTLPGSLVDELVQLDGVEEAEGISTAFGSILQGTNPDDESSRKTSVIFIGVEPGSFLEPAVQSGEALDINQPNHVLVDSSLQNQGFSLGDTITISGVGTEFEISGFINNQTLNHVPAIYVVPDTLRAFKYLVPGSDMGIEEPVNAIFLTGKNLDSEQIAENIGGIEVANKKETLNGLPGYKAESGTINLMLWLLIFISAFIIAVFFYVLTTQKVQQFGVMKAIGASNGFVIRSVVAQVFLLSTISILVGIGLTYATTLVLPEDMPFNLLPKMVWIYSLVLLLTSLMGSLFSVRSIMKIDPVTALGRSE</sequence>
<evidence type="ECO:0000256" key="3">
    <source>
        <dbReference type="ARBA" id="ARBA00011131"/>
    </source>
</evidence>
<feature type="domain" description="ABC3 transporter permease C-terminal" evidence="12">
    <location>
        <begin position="256"/>
        <end position="367"/>
    </location>
</feature>
<gene>
    <name evidence="13" type="ORF">GCM10022410_05000</name>
</gene>
<evidence type="ECO:0000313" key="14">
    <source>
        <dbReference type="Proteomes" id="UP001501734"/>
    </source>
</evidence>
<dbReference type="InterPro" id="IPR003838">
    <property type="entry name" value="ABC3_permease_C"/>
</dbReference>
<organism evidence="13 14">
    <name type="scientific">Amphibacillus indicireducens</name>
    <dbReference type="NCBI Taxonomy" id="1076330"/>
    <lineage>
        <taxon>Bacteria</taxon>
        <taxon>Bacillati</taxon>
        <taxon>Bacillota</taxon>
        <taxon>Bacilli</taxon>
        <taxon>Bacillales</taxon>
        <taxon>Bacillaceae</taxon>
        <taxon>Amphibacillus</taxon>
    </lineage>
</organism>
<dbReference type="RefSeq" id="WP_344910007.1">
    <property type="nucleotide sequence ID" value="NZ_BAABDL010000023.1"/>
</dbReference>
<feature type="transmembrane region" description="Helical" evidence="11">
    <location>
        <begin position="296"/>
        <end position="321"/>
    </location>
</feature>
<evidence type="ECO:0000259" key="12">
    <source>
        <dbReference type="Pfam" id="PF02687"/>
    </source>
</evidence>
<reference evidence="14" key="1">
    <citation type="journal article" date="2019" name="Int. J. Syst. Evol. Microbiol.">
        <title>The Global Catalogue of Microorganisms (GCM) 10K type strain sequencing project: providing services to taxonomists for standard genome sequencing and annotation.</title>
        <authorList>
            <consortium name="The Broad Institute Genomics Platform"/>
            <consortium name="The Broad Institute Genome Sequencing Center for Infectious Disease"/>
            <person name="Wu L."/>
            <person name="Ma J."/>
        </authorList>
    </citation>
    <scope>NUCLEOTIDE SEQUENCE [LARGE SCALE GENOMIC DNA]</scope>
    <source>
        <strain evidence="14">JCM 17250</strain>
    </source>
</reference>
<feature type="transmembrane region" description="Helical" evidence="11">
    <location>
        <begin position="256"/>
        <end position="276"/>
    </location>
</feature>
<evidence type="ECO:0000256" key="11">
    <source>
        <dbReference type="SAM" id="Phobius"/>
    </source>
</evidence>
<keyword evidence="8 11" id="KW-1133">Transmembrane helix</keyword>
<evidence type="ECO:0000256" key="5">
    <source>
        <dbReference type="ARBA" id="ARBA00022448"/>
    </source>
</evidence>
<dbReference type="PANTHER" id="PTHR43738">
    <property type="entry name" value="ABC TRANSPORTER, MEMBRANE PROTEIN"/>
    <property type="match status" value="1"/>
</dbReference>
<comment type="similarity">
    <text evidence="2">Belongs to the ABC-4 integral membrane protein family. HrtB subfamily.</text>
</comment>
<keyword evidence="7 11" id="KW-0812">Transmembrane</keyword>
<accession>A0ABP7V712</accession>
<evidence type="ECO:0000256" key="9">
    <source>
        <dbReference type="ARBA" id="ARBA00023136"/>
    </source>
</evidence>
<feature type="transmembrane region" description="Helical" evidence="11">
    <location>
        <begin position="341"/>
        <end position="359"/>
    </location>
</feature>
<comment type="subcellular location">
    <subcellularLocation>
        <location evidence="1">Cell membrane</location>
        <topology evidence="1">Multi-pass membrane protein</topology>
    </subcellularLocation>
</comment>
<name>A0ABP7V712_9BACI</name>